<dbReference type="AlphaFoldDB" id="A0A251QDE8"/>
<evidence type="ECO:0000313" key="1">
    <source>
        <dbReference type="EMBL" id="ONI21866.1"/>
    </source>
</evidence>
<dbReference type="EMBL" id="CM007652">
    <property type="protein sequence ID" value="ONI21866.1"/>
    <property type="molecule type" value="Genomic_DNA"/>
</dbReference>
<protein>
    <submittedName>
        <fullName evidence="1">Uncharacterized protein</fullName>
    </submittedName>
</protein>
<proteinExistence type="predicted"/>
<sequence length="70" mass="8300">MKLSHHHQHYHHHSTLFLTMKLRSSRRRFQPSHCQTSRVFQPTSLSYTNCHLGQPQINPNPLCHCQTPPF</sequence>
<name>A0A251QDE8_PRUPE</name>
<organism evidence="1 2">
    <name type="scientific">Prunus persica</name>
    <name type="common">Peach</name>
    <name type="synonym">Amygdalus persica</name>
    <dbReference type="NCBI Taxonomy" id="3760"/>
    <lineage>
        <taxon>Eukaryota</taxon>
        <taxon>Viridiplantae</taxon>
        <taxon>Streptophyta</taxon>
        <taxon>Embryophyta</taxon>
        <taxon>Tracheophyta</taxon>
        <taxon>Spermatophyta</taxon>
        <taxon>Magnoliopsida</taxon>
        <taxon>eudicotyledons</taxon>
        <taxon>Gunneridae</taxon>
        <taxon>Pentapetalae</taxon>
        <taxon>rosids</taxon>
        <taxon>fabids</taxon>
        <taxon>Rosales</taxon>
        <taxon>Rosaceae</taxon>
        <taxon>Amygdaloideae</taxon>
        <taxon>Amygdaleae</taxon>
        <taxon>Prunus</taxon>
    </lineage>
</organism>
<evidence type="ECO:0000313" key="2">
    <source>
        <dbReference type="Proteomes" id="UP000006882"/>
    </source>
</evidence>
<dbReference type="Proteomes" id="UP000006882">
    <property type="component" value="Chromosome G2"/>
</dbReference>
<dbReference type="Gramene" id="ONI21866">
    <property type="protein sequence ID" value="ONI21866"/>
    <property type="gene ID" value="PRUPE_2G094800"/>
</dbReference>
<reference evidence="1 2" key="1">
    <citation type="journal article" date="2013" name="Nat. Genet.">
        <title>The high-quality draft genome of peach (Prunus persica) identifies unique patterns of genetic diversity, domestication and genome evolution.</title>
        <authorList>
            <consortium name="International Peach Genome Initiative"/>
            <person name="Verde I."/>
            <person name="Abbott A.G."/>
            <person name="Scalabrin S."/>
            <person name="Jung S."/>
            <person name="Shu S."/>
            <person name="Marroni F."/>
            <person name="Zhebentyayeva T."/>
            <person name="Dettori M.T."/>
            <person name="Grimwood J."/>
            <person name="Cattonaro F."/>
            <person name="Zuccolo A."/>
            <person name="Rossini L."/>
            <person name="Jenkins J."/>
            <person name="Vendramin E."/>
            <person name="Meisel L.A."/>
            <person name="Decroocq V."/>
            <person name="Sosinski B."/>
            <person name="Prochnik S."/>
            <person name="Mitros T."/>
            <person name="Policriti A."/>
            <person name="Cipriani G."/>
            <person name="Dondini L."/>
            <person name="Ficklin S."/>
            <person name="Goodstein D.M."/>
            <person name="Xuan P."/>
            <person name="Del Fabbro C."/>
            <person name="Aramini V."/>
            <person name="Copetti D."/>
            <person name="Gonzalez S."/>
            <person name="Horner D.S."/>
            <person name="Falchi R."/>
            <person name="Lucas S."/>
            <person name="Mica E."/>
            <person name="Maldonado J."/>
            <person name="Lazzari B."/>
            <person name="Bielenberg D."/>
            <person name="Pirona R."/>
            <person name="Miculan M."/>
            <person name="Barakat A."/>
            <person name="Testolin R."/>
            <person name="Stella A."/>
            <person name="Tartarini S."/>
            <person name="Tonutti P."/>
            <person name="Arus P."/>
            <person name="Orellana A."/>
            <person name="Wells C."/>
            <person name="Main D."/>
            <person name="Vizzotto G."/>
            <person name="Silva H."/>
            <person name="Salamini F."/>
            <person name="Schmutz J."/>
            <person name="Morgante M."/>
            <person name="Rokhsar D.S."/>
        </authorList>
    </citation>
    <scope>NUCLEOTIDE SEQUENCE [LARGE SCALE GENOMIC DNA]</scope>
    <source>
        <strain evidence="2">cv. Nemared</strain>
    </source>
</reference>
<accession>A0A251QDE8</accession>
<gene>
    <name evidence="1" type="ORF">PRUPE_2G094800</name>
</gene>
<keyword evidence="2" id="KW-1185">Reference proteome</keyword>